<dbReference type="GO" id="GO:0006406">
    <property type="term" value="P:mRNA export from nucleus"/>
    <property type="evidence" value="ECO:0007669"/>
    <property type="project" value="TreeGrafter"/>
</dbReference>
<dbReference type="GO" id="GO:0005737">
    <property type="term" value="C:cytoplasm"/>
    <property type="evidence" value="ECO:0007669"/>
    <property type="project" value="TreeGrafter"/>
</dbReference>
<evidence type="ECO:0000259" key="1">
    <source>
        <dbReference type="Pfam" id="PF03399"/>
    </source>
</evidence>
<accession>A0A9P4NFQ7</accession>
<feature type="non-terminal residue" evidence="2">
    <location>
        <position position="374"/>
    </location>
</feature>
<proteinExistence type="predicted"/>
<name>A0A9P4NFQ7_9PEZI</name>
<reference evidence="2" key="1">
    <citation type="journal article" date="2020" name="Stud. Mycol.">
        <title>101 Dothideomycetes genomes: a test case for predicting lifestyles and emergence of pathogens.</title>
        <authorList>
            <person name="Haridas S."/>
            <person name="Albert R."/>
            <person name="Binder M."/>
            <person name="Bloem J."/>
            <person name="Labutti K."/>
            <person name="Salamov A."/>
            <person name="Andreopoulos B."/>
            <person name="Baker S."/>
            <person name="Barry K."/>
            <person name="Bills G."/>
            <person name="Bluhm B."/>
            <person name="Cannon C."/>
            <person name="Castanera R."/>
            <person name="Culley D."/>
            <person name="Daum C."/>
            <person name="Ezra D."/>
            <person name="Gonzalez J."/>
            <person name="Henrissat B."/>
            <person name="Kuo A."/>
            <person name="Liang C."/>
            <person name="Lipzen A."/>
            <person name="Lutzoni F."/>
            <person name="Magnuson J."/>
            <person name="Mondo S."/>
            <person name="Nolan M."/>
            <person name="Ohm R."/>
            <person name="Pangilinan J."/>
            <person name="Park H.-J."/>
            <person name="Ramirez L."/>
            <person name="Alfaro M."/>
            <person name="Sun H."/>
            <person name="Tritt A."/>
            <person name="Yoshinaga Y."/>
            <person name="Zwiers L.-H."/>
            <person name="Turgeon B."/>
            <person name="Goodwin S."/>
            <person name="Spatafora J."/>
            <person name="Crous P."/>
            <person name="Grigoriev I."/>
        </authorList>
    </citation>
    <scope>NUCLEOTIDE SEQUENCE</scope>
    <source>
        <strain evidence="2">CBS 130266</strain>
    </source>
</reference>
<keyword evidence="3" id="KW-1185">Reference proteome</keyword>
<dbReference type="InterPro" id="IPR005062">
    <property type="entry name" value="SAC3/GANP/THP3_conserved"/>
</dbReference>
<dbReference type="GO" id="GO:0070390">
    <property type="term" value="C:transcription export complex 2"/>
    <property type="evidence" value="ECO:0007669"/>
    <property type="project" value="TreeGrafter"/>
</dbReference>
<organism evidence="2 3">
    <name type="scientific">Tothia fuscella</name>
    <dbReference type="NCBI Taxonomy" id="1048955"/>
    <lineage>
        <taxon>Eukaryota</taxon>
        <taxon>Fungi</taxon>
        <taxon>Dikarya</taxon>
        <taxon>Ascomycota</taxon>
        <taxon>Pezizomycotina</taxon>
        <taxon>Dothideomycetes</taxon>
        <taxon>Pleosporomycetidae</taxon>
        <taxon>Venturiales</taxon>
        <taxon>Cylindrosympodiaceae</taxon>
        <taxon>Tothia</taxon>
    </lineage>
</organism>
<evidence type="ECO:0000313" key="2">
    <source>
        <dbReference type="EMBL" id="KAF2418922.1"/>
    </source>
</evidence>
<comment type="caution">
    <text evidence="2">The sequence shown here is derived from an EMBL/GenBank/DDBJ whole genome shotgun (WGS) entry which is preliminary data.</text>
</comment>
<dbReference type="Gene3D" id="1.25.40.990">
    <property type="match status" value="1"/>
</dbReference>
<dbReference type="Proteomes" id="UP000800235">
    <property type="component" value="Unassembled WGS sequence"/>
</dbReference>
<protein>
    <recommendedName>
        <fullName evidence="1">SAC3/GANP/THP3 conserved domain-containing protein</fullName>
    </recommendedName>
</protein>
<dbReference type="PANTHER" id="PTHR12436">
    <property type="entry name" value="80 KDA MCM3-ASSOCIATED PROTEIN"/>
    <property type="match status" value="1"/>
</dbReference>
<dbReference type="InterPro" id="IPR045107">
    <property type="entry name" value="SAC3/GANP/THP3"/>
</dbReference>
<gene>
    <name evidence="2" type="ORF">EJ08DRAFT_563870</name>
</gene>
<sequence>LRKSREAERKQAMIDGYVVDPDHPRALADAVTPVGRCKDMCAEYERVQRIARNEVWEAEKVIVTHPNGSTTREPSEARMIKIFRRSAAGVDEQLPSDLRPPKVLLATVKYMFGEFLDENESTLDVVHPFLWDRTRAVRNDFSILQLSDLPSVRIQIECYEQIARFHILTLHQVGAPASVPERYNWQQDREQLDRTLLSIQNFYRNYQTQYRSPNEAEFRAYSIIFALDNKSSSLEDALQSWGKDIQNDKRVQTAVALYAAANEIVNPKGPLQPAARVATAQQNWDRFWKIMASDHVPYLMACVCEIQFNLIRRGILTSIWSAFRVSPTRGTEDWTLEVLGETLFLEDEEETQAFVENQGFSVAEKADGTPYLDL</sequence>
<evidence type="ECO:0000313" key="3">
    <source>
        <dbReference type="Proteomes" id="UP000800235"/>
    </source>
</evidence>
<dbReference type="PANTHER" id="PTHR12436:SF3">
    <property type="entry name" value="GERMINAL-CENTER ASSOCIATED NUCLEAR PROTEIN"/>
    <property type="match status" value="1"/>
</dbReference>
<dbReference type="EMBL" id="MU007123">
    <property type="protein sequence ID" value="KAF2418922.1"/>
    <property type="molecule type" value="Genomic_DNA"/>
</dbReference>
<feature type="domain" description="SAC3/GANP/THP3 conserved" evidence="1">
    <location>
        <begin position="40"/>
        <end position="363"/>
    </location>
</feature>
<feature type="non-terminal residue" evidence="2">
    <location>
        <position position="1"/>
    </location>
</feature>
<dbReference type="Pfam" id="PF03399">
    <property type="entry name" value="SAC3_GANP"/>
    <property type="match status" value="1"/>
</dbReference>
<dbReference type="AlphaFoldDB" id="A0A9P4NFQ7"/>
<dbReference type="OrthoDB" id="264795at2759"/>